<proteinExistence type="predicted"/>
<name>A0A2P7SE77_9HYPH</name>
<sequence length="102" mass="11705">MSWDFHVGQRVVCVIGGGHGYHPDVKCLTEGRVYTIRAIRLNPETGILNVHLEEIVNSARDCLEEYGEPYYSASRFRPVVQRETDIEVFLRMLNPSKQRVDA</sequence>
<organism evidence="1 2">
    <name type="scientific">Pseudaminobacter soli</name>
    <name type="common">ex Li et al. 2025</name>
    <dbReference type="NCBI Taxonomy" id="1295366"/>
    <lineage>
        <taxon>Bacteria</taxon>
        <taxon>Pseudomonadati</taxon>
        <taxon>Pseudomonadota</taxon>
        <taxon>Alphaproteobacteria</taxon>
        <taxon>Hyphomicrobiales</taxon>
        <taxon>Phyllobacteriaceae</taxon>
        <taxon>Pseudaminobacter</taxon>
    </lineage>
</organism>
<protein>
    <submittedName>
        <fullName evidence="1">Uncharacterized protein</fullName>
    </submittedName>
</protein>
<dbReference type="EMBL" id="PXYL01000005">
    <property type="protein sequence ID" value="PSJ60780.1"/>
    <property type="molecule type" value="Genomic_DNA"/>
</dbReference>
<dbReference type="RefSeq" id="WP_106724245.1">
    <property type="nucleotide sequence ID" value="NZ_PXYL01000005.1"/>
</dbReference>
<reference evidence="1 2" key="1">
    <citation type="submission" date="2018-03" db="EMBL/GenBank/DDBJ databases">
        <title>The draft genome of Mesorhizobium soli JCM 19897.</title>
        <authorList>
            <person name="Li L."/>
            <person name="Liu L."/>
            <person name="Liang L."/>
            <person name="Wang T."/>
            <person name="Zhang X."/>
        </authorList>
    </citation>
    <scope>NUCLEOTIDE SEQUENCE [LARGE SCALE GENOMIC DNA]</scope>
    <source>
        <strain evidence="1 2">JCM 19897</strain>
    </source>
</reference>
<dbReference type="Proteomes" id="UP000240653">
    <property type="component" value="Unassembled WGS sequence"/>
</dbReference>
<evidence type="ECO:0000313" key="2">
    <source>
        <dbReference type="Proteomes" id="UP000240653"/>
    </source>
</evidence>
<keyword evidence="2" id="KW-1185">Reference proteome</keyword>
<dbReference type="AlphaFoldDB" id="A0A2P7SE77"/>
<evidence type="ECO:0000313" key="1">
    <source>
        <dbReference type="EMBL" id="PSJ60780.1"/>
    </source>
</evidence>
<gene>
    <name evidence="1" type="ORF">C7I85_12115</name>
</gene>
<accession>A0A2P7SE77</accession>
<dbReference type="OrthoDB" id="8446253at2"/>
<comment type="caution">
    <text evidence="1">The sequence shown here is derived from an EMBL/GenBank/DDBJ whole genome shotgun (WGS) entry which is preliminary data.</text>
</comment>